<name>A0AC58K1Z0_CASCN</name>
<protein>
    <submittedName>
        <fullName evidence="2">Phosphatidylinositol 3,4,5-trisphosphate 3-phosphatase TPTE2-like</fullName>
    </submittedName>
</protein>
<keyword evidence="1" id="KW-1185">Reference proteome</keyword>
<proteinExistence type="predicted"/>
<dbReference type="Proteomes" id="UP001732720">
    <property type="component" value="Chromosome 10"/>
</dbReference>
<evidence type="ECO:0000313" key="1">
    <source>
        <dbReference type="Proteomes" id="UP001732720"/>
    </source>
</evidence>
<sequence length="171" mass="20704">MHVCTHMYKSLIHIDKLLFLKQKWVLLYSSINLFRLTVLFRPLRLIILGRVFQLAYQKRHLEKLTRRLVSGNKRRYKKDGFDLDLTYVTDRIIAMSFPSSGKRSFYRNPISEVVRFLETKHPDHYQVYNLCSTYMTQYFPTIDRKQLFIYVSFNHKVRRIKIDDHNVPTLE</sequence>
<accession>A0AC58K1Z0</accession>
<reference evidence="2" key="1">
    <citation type="submission" date="2025-08" db="UniProtKB">
        <authorList>
            <consortium name="RefSeq"/>
        </authorList>
    </citation>
    <scope>IDENTIFICATION</scope>
</reference>
<dbReference type="RefSeq" id="XP_073898952.1">
    <property type="nucleotide sequence ID" value="XM_074042851.1"/>
</dbReference>
<evidence type="ECO:0000313" key="2">
    <source>
        <dbReference type="RefSeq" id="XP_073898952.1"/>
    </source>
</evidence>
<organism evidence="1 2">
    <name type="scientific">Castor canadensis</name>
    <name type="common">American beaver</name>
    <dbReference type="NCBI Taxonomy" id="51338"/>
    <lineage>
        <taxon>Eukaryota</taxon>
        <taxon>Metazoa</taxon>
        <taxon>Chordata</taxon>
        <taxon>Craniata</taxon>
        <taxon>Vertebrata</taxon>
        <taxon>Euteleostomi</taxon>
        <taxon>Mammalia</taxon>
        <taxon>Eutheria</taxon>
        <taxon>Euarchontoglires</taxon>
        <taxon>Glires</taxon>
        <taxon>Rodentia</taxon>
        <taxon>Castorimorpha</taxon>
        <taxon>Castoridae</taxon>
        <taxon>Castor</taxon>
    </lineage>
</organism>
<gene>
    <name evidence="2" type="primary">LOC141410448</name>
</gene>